<dbReference type="OrthoDB" id="18307at2157"/>
<dbReference type="EMBL" id="CP001857">
    <property type="protein sequence ID" value="ADB58143.1"/>
    <property type="molecule type" value="Genomic_DNA"/>
</dbReference>
<keyword evidence="2" id="KW-1185">Reference proteome</keyword>
<reference evidence="1 2" key="1">
    <citation type="journal article" date="2010" name="Stand. Genomic Sci.">
        <title>Complete genome sequence of Archaeoglobus profundus type strain (AV18).</title>
        <authorList>
            <person name="von Jan M."/>
            <person name="Lapidus A."/>
            <person name="Del Rio T.G."/>
            <person name="Copeland A."/>
            <person name="Tice H."/>
            <person name="Cheng J.F."/>
            <person name="Lucas S."/>
            <person name="Chen F."/>
            <person name="Nolan M."/>
            <person name="Goodwin L."/>
            <person name="Han C."/>
            <person name="Pitluck S."/>
            <person name="Liolios K."/>
            <person name="Ivanova N."/>
            <person name="Mavromatis K."/>
            <person name="Ovchinnikova G."/>
            <person name="Chertkov O."/>
            <person name="Pati A."/>
            <person name="Chen A."/>
            <person name="Palaniappan K."/>
            <person name="Land M."/>
            <person name="Hauser L."/>
            <person name="Chang Y.J."/>
            <person name="Jeffries C.D."/>
            <person name="Saunders E."/>
            <person name="Brettin T."/>
            <person name="Detter J.C."/>
            <person name="Chain P."/>
            <person name="Eichinger K."/>
            <person name="Huber H."/>
            <person name="Spring S."/>
            <person name="Rohde M."/>
            <person name="Goker M."/>
            <person name="Wirth R."/>
            <person name="Woyke T."/>
            <person name="Bristow J."/>
            <person name="Eisen J.A."/>
            <person name="Markowitz V."/>
            <person name="Hugenholtz P."/>
            <person name="Kyrpides N.C."/>
            <person name="Klenk H.P."/>
        </authorList>
    </citation>
    <scope>NUCLEOTIDE SEQUENCE [LARGE SCALE GENOMIC DNA]</scope>
    <source>
        <strain evidence="2">DSM 5631 / JCM 9629 / NBRC 100127 / Av18</strain>
    </source>
</reference>
<dbReference type="InterPro" id="IPR037171">
    <property type="entry name" value="NagB/RpiA_transferase-like"/>
</dbReference>
<dbReference type="InterPro" id="IPR024185">
    <property type="entry name" value="FTHF_cligase-like_sf"/>
</dbReference>
<evidence type="ECO:0000313" key="1">
    <source>
        <dbReference type="EMBL" id="ADB58143.1"/>
    </source>
</evidence>
<dbReference type="AlphaFoldDB" id="D2RDE9"/>
<dbReference type="PANTHER" id="PTHR13017">
    <property type="entry name" value="5-FORMYLTETRAHYDROFOLATE CYCLO-LIGASE-RELATED"/>
    <property type="match status" value="1"/>
</dbReference>
<dbReference type="Pfam" id="PF01812">
    <property type="entry name" value="5-FTHF_cyc-lig"/>
    <property type="match status" value="1"/>
</dbReference>
<dbReference type="eggNOG" id="arCOG00474">
    <property type="taxonomic scope" value="Archaea"/>
</dbReference>
<dbReference type="InterPro" id="IPR002698">
    <property type="entry name" value="FTHF_cligase"/>
</dbReference>
<dbReference type="GO" id="GO:0005737">
    <property type="term" value="C:cytoplasm"/>
    <property type="evidence" value="ECO:0007669"/>
    <property type="project" value="TreeGrafter"/>
</dbReference>
<proteinExistence type="predicted"/>
<organism evidence="1 2">
    <name type="scientific">Archaeoglobus profundus (strain DSM 5631 / JCM 9629 / NBRC 100127 / Av18)</name>
    <dbReference type="NCBI Taxonomy" id="572546"/>
    <lineage>
        <taxon>Archaea</taxon>
        <taxon>Methanobacteriati</taxon>
        <taxon>Methanobacteriota</taxon>
        <taxon>Archaeoglobi</taxon>
        <taxon>Archaeoglobales</taxon>
        <taxon>Archaeoglobaceae</taxon>
        <taxon>Archaeoglobus</taxon>
    </lineage>
</organism>
<evidence type="ECO:0000313" key="2">
    <source>
        <dbReference type="Proteomes" id="UP000001901"/>
    </source>
</evidence>
<dbReference type="HOGENOM" id="CLU_031500_2_0_2"/>
<dbReference type="PANTHER" id="PTHR13017:SF0">
    <property type="entry name" value="METHENYLTETRAHYDROFOLATE SYNTHASE DOMAIN-CONTAINING PROTEIN"/>
    <property type="match status" value="1"/>
</dbReference>
<dbReference type="SUPFAM" id="SSF100950">
    <property type="entry name" value="NagB/RpiA/CoA transferase-like"/>
    <property type="match status" value="1"/>
</dbReference>
<name>D2RDE9_ARCPA</name>
<dbReference type="RefSeq" id="WP_012940479.1">
    <property type="nucleotide sequence ID" value="NC_013741.1"/>
</dbReference>
<protein>
    <submittedName>
        <fullName evidence="1">5-formyltetrahydrofolate cyclo-ligase</fullName>
    </submittedName>
</protein>
<gene>
    <name evidence="1" type="ordered locus">Arcpr_1084</name>
</gene>
<accession>D2RDE9</accession>
<dbReference type="KEGG" id="apo:Arcpr_1084"/>
<sequence>MKSKQEVREYVWNAIKPYSTFPPPYGRIPNFVGADKACEKLRELEEYRKAKVVFSAPDSPLKRAREIVLEDGKKLLVVKPKMTGFLLVENGKAGTIKEMLRYGREVDLNELKIHVDIFLQGCVAVDRKGNRIGKGSGFGDREYRILREKGLIDDETLYVVVAHPIQIFDDLSHLMDEHDVKVDVILTPKEIIRTENYFKRFR</sequence>
<dbReference type="PaxDb" id="572546-Arcpr_1084"/>
<dbReference type="Gene3D" id="3.40.50.10420">
    <property type="entry name" value="NagB/RpiA/CoA transferase-like"/>
    <property type="match status" value="1"/>
</dbReference>
<dbReference type="STRING" id="572546.Arcpr_1084"/>
<dbReference type="GeneID" id="8739761"/>
<dbReference type="Proteomes" id="UP000001901">
    <property type="component" value="Chromosome"/>
</dbReference>